<keyword evidence="3" id="KW-1185">Reference proteome</keyword>
<evidence type="ECO:0000313" key="3">
    <source>
        <dbReference type="Proteomes" id="UP000190037"/>
    </source>
</evidence>
<evidence type="ECO:0000256" key="1">
    <source>
        <dbReference type="SAM" id="MobiDB-lite"/>
    </source>
</evidence>
<sequence length="129" mass="14637">MRADFGTGRRLPDEITPAKAHPGVDKQAMDFVALFPLTAHRCEDEESEECGWQLTPRTADVLHTALSRPADSAYEDTEKLNDAPITAEEDEEYEFFGRLTRITRRQNRAWRKQVARACDDLTGDIKNGN</sequence>
<reference evidence="2 3" key="1">
    <citation type="submission" date="2017-03" db="EMBL/GenBank/DDBJ databases">
        <title>Draft genome sequence of Streptomyces scabrisporus NF3, endophyte isolated from Amphipterygium adstringens.</title>
        <authorList>
            <person name="Vazquez M."/>
            <person name="Ceapa C.D."/>
            <person name="Rodriguez Luna D."/>
            <person name="Sanchez Esquivel S."/>
        </authorList>
    </citation>
    <scope>NUCLEOTIDE SEQUENCE [LARGE SCALE GENOMIC DNA]</scope>
    <source>
        <strain evidence="2 3">NF3</strain>
    </source>
</reference>
<dbReference type="Proteomes" id="UP000190037">
    <property type="component" value="Unassembled WGS sequence"/>
</dbReference>
<feature type="region of interest" description="Disordered" evidence="1">
    <location>
        <begin position="1"/>
        <end position="21"/>
    </location>
</feature>
<dbReference type="EMBL" id="MWQN01000001">
    <property type="protein sequence ID" value="OPC84126.1"/>
    <property type="molecule type" value="Genomic_DNA"/>
</dbReference>
<protein>
    <submittedName>
        <fullName evidence="2">Uncharacterized protein</fullName>
    </submittedName>
</protein>
<dbReference type="RefSeq" id="WP_078978419.1">
    <property type="nucleotide sequence ID" value="NZ_MWQN01000001.1"/>
</dbReference>
<accession>A0A1T3P4X0</accession>
<proteinExistence type="predicted"/>
<organism evidence="2 3">
    <name type="scientific">Embleya scabrispora</name>
    <dbReference type="NCBI Taxonomy" id="159449"/>
    <lineage>
        <taxon>Bacteria</taxon>
        <taxon>Bacillati</taxon>
        <taxon>Actinomycetota</taxon>
        <taxon>Actinomycetes</taxon>
        <taxon>Kitasatosporales</taxon>
        <taxon>Streptomycetaceae</taxon>
        <taxon>Embleya</taxon>
    </lineage>
</organism>
<name>A0A1T3P4X0_9ACTN</name>
<gene>
    <name evidence="2" type="ORF">B4N89_27235</name>
</gene>
<dbReference type="AlphaFoldDB" id="A0A1T3P4X0"/>
<evidence type="ECO:0000313" key="2">
    <source>
        <dbReference type="EMBL" id="OPC84126.1"/>
    </source>
</evidence>
<comment type="caution">
    <text evidence="2">The sequence shown here is derived from an EMBL/GenBank/DDBJ whole genome shotgun (WGS) entry which is preliminary data.</text>
</comment>
<dbReference type="OrthoDB" id="5144858at2"/>